<dbReference type="RefSeq" id="WP_183275084.1">
    <property type="nucleotide sequence ID" value="NZ_JACHXV010000005.1"/>
</dbReference>
<dbReference type="Proteomes" id="UP000557688">
    <property type="component" value="Unassembled WGS sequence"/>
</dbReference>
<dbReference type="Gene3D" id="3.40.50.1820">
    <property type="entry name" value="alpha/beta hydrolase"/>
    <property type="match status" value="1"/>
</dbReference>
<dbReference type="AlphaFoldDB" id="A0A839V0Q2"/>
<feature type="domain" description="Serine aminopeptidase S33" evidence="1">
    <location>
        <begin position="179"/>
        <end position="387"/>
    </location>
</feature>
<protein>
    <recommendedName>
        <fullName evidence="1">Serine aminopeptidase S33 domain-containing protein</fullName>
    </recommendedName>
</protein>
<dbReference type="InterPro" id="IPR022742">
    <property type="entry name" value="Hydrolase_4"/>
</dbReference>
<dbReference type="PANTHER" id="PTHR43265">
    <property type="entry name" value="ESTERASE ESTD"/>
    <property type="match status" value="1"/>
</dbReference>
<organism evidence="2 3">
    <name type="scientific">Endobacter medicaginis</name>
    <dbReference type="NCBI Taxonomy" id="1181271"/>
    <lineage>
        <taxon>Bacteria</taxon>
        <taxon>Pseudomonadati</taxon>
        <taxon>Pseudomonadota</taxon>
        <taxon>Alphaproteobacteria</taxon>
        <taxon>Acetobacterales</taxon>
        <taxon>Acetobacteraceae</taxon>
        <taxon>Endobacter</taxon>
    </lineage>
</organism>
<name>A0A839V0Q2_9PROT</name>
<accession>A0A839V0Q2</accession>
<dbReference type="InterPro" id="IPR053145">
    <property type="entry name" value="AB_hydrolase_Est10"/>
</dbReference>
<evidence type="ECO:0000313" key="3">
    <source>
        <dbReference type="Proteomes" id="UP000557688"/>
    </source>
</evidence>
<proteinExistence type="predicted"/>
<sequence>MRRLLIAPLALGLTAAAPWPDGNWQGQLTLPSGASLPLTLDIAPGGAVLHSPAQGNAAIPATIEDAHGAVILRLPSIGATFSPTETAGDVLDGPFVQHGATLKAHFERGTVKAAADTPTPPFPYETRDLTIPAAGGITLAATLDLPRGAGPFPAVLLIAGSGRQTRDEAVAGHRPFLFLADRLARAGIASLRYDKRGVGDSGGDHATTTEAALTADAKAAFATLRTQPGIAPGAVGLLGHSEGGIIAAELGAADGEVRFVVLLSSPALSGAETLVAQVHALALGAGAGPQAADHAAAQEKRLLEAELAAPTPAAAADAVRSLLSAQGAPQAAIATATQTAASPWFASFLRSDPRPALSKLRIPVLAIAGSRDVQVVPSATLPALRQALAADPQARVVERDGLNHLLQPATTGMPSEYAQIGPTMDPAVPQMIADWIKTFANHP</sequence>
<dbReference type="Pfam" id="PF12146">
    <property type="entry name" value="Hydrolase_4"/>
    <property type="match status" value="1"/>
</dbReference>
<dbReference type="EMBL" id="JACHXV010000005">
    <property type="protein sequence ID" value="MBB3174000.1"/>
    <property type="molecule type" value="Genomic_DNA"/>
</dbReference>
<gene>
    <name evidence="2" type="ORF">FHR90_001832</name>
</gene>
<reference evidence="2 3" key="1">
    <citation type="submission" date="2020-08" db="EMBL/GenBank/DDBJ databases">
        <title>Genomic Encyclopedia of Type Strains, Phase III (KMG-III): the genomes of soil and plant-associated and newly described type strains.</title>
        <authorList>
            <person name="Whitman W."/>
        </authorList>
    </citation>
    <scope>NUCLEOTIDE SEQUENCE [LARGE SCALE GENOMIC DNA]</scope>
    <source>
        <strain evidence="2 3">CECT 8088</strain>
    </source>
</reference>
<evidence type="ECO:0000259" key="1">
    <source>
        <dbReference type="Pfam" id="PF12146"/>
    </source>
</evidence>
<keyword evidence="3" id="KW-1185">Reference proteome</keyword>
<dbReference type="SUPFAM" id="SSF53474">
    <property type="entry name" value="alpha/beta-Hydrolases"/>
    <property type="match status" value="1"/>
</dbReference>
<evidence type="ECO:0000313" key="2">
    <source>
        <dbReference type="EMBL" id="MBB3174000.1"/>
    </source>
</evidence>
<dbReference type="GO" id="GO:0052689">
    <property type="term" value="F:carboxylic ester hydrolase activity"/>
    <property type="evidence" value="ECO:0007669"/>
    <property type="project" value="TreeGrafter"/>
</dbReference>
<comment type="caution">
    <text evidence="2">The sequence shown here is derived from an EMBL/GenBank/DDBJ whole genome shotgun (WGS) entry which is preliminary data.</text>
</comment>
<dbReference type="InterPro" id="IPR029058">
    <property type="entry name" value="AB_hydrolase_fold"/>
</dbReference>
<dbReference type="PANTHER" id="PTHR43265:SF1">
    <property type="entry name" value="ESTERASE ESTD"/>
    <property type="match status" value="1"/>
</dbReference>